<comment type="cofactor">
    <cofactor evidence="1">
        <name>FAD</name>
        <dbReference type="ChEBI" id="CHEBI:57692"/>
    </cofactor>
</comment>
<dbReference type="InterPro" id="IPR009100">
    <property type="entry name" value="AcylCoA_DH/oxidase_NM_dom_sf"/>
</dbReference>
<dbReference type="Pfam" id="PF22924">
    <property type="entry name" value="ACOX_C_alpha1"/>
    <property type="match status" value="1"/>
</dbReference>
<feature type="domain" description="Acyl-CoA oxidase/dehydrogenase middle" evidence="8">
    <location>
        <begin position="173"/>
        <end position="282"/>
    </location>
</feature>
<evidence type="ECO:0000259" key="7">
    <source>
        <dbReference type="Pfam" id="PF01756"/>
    </source>
</evidence>
<dbReference type="Gene3D" id="2.40.110.10">
    <property type="entry name" value="Butyryl-CoA Dehydrogenase, subunit A, domain 2"/>
    <property type="match status" value="1"/>
</dbReference>
<dbReference type="InterPro" id="IPR055060">
    <property type="entry name" value="ACOX_C_alpha1"/>
</dbReference>
<evidence type="ECO:0000259" key="8">
    <source>
        <dbReference type="Pfam" id="PF02770"/>
    </source>
</evidence>
<sequence length="678" mass="72404">MSTATDSPAGTPADSSAHHLAESSASAPTVEPKPKPKPTPGTGDQNGLVASLRRHLDGPFHDVREQCRTLDAAVFGPPPEPLPMEEHRARVAAQLEALAQQSYAAAGFPEHQGGTARYGEAVAAFEMLGHSDLSLFVKAGVQWGLFGGAVSLLGTSRHDDLLPRIISGELQGCFAMTETGHGSDVQSLLTTATFDPDTDEIVVHSPEPAARKDYIGNAARDGRMAAVFAQLVVDGESRGVHCVLVPIRDEDGAAAAGVTIEDCGPKLGLAGVDNGRLLFDHVRVPRTNLLGRYGDIGDDGTYSSPIDNPSRRFFTMLGTLVRGRISVAGGAGAAARSALAVTTTYAARRRQFAAPGTDVETTVLDYRTYQRRLLPRLATAYALQVAQHELVSAMDDVLSGRATSEQDQRQLETRAAGIKVLTTRHATDTIQECRELCGGAGYLWANRLAALKADTDIFTTFEGDNTVLLQLVAKSLLGEYQATFGDLDTAGIVRFGARLVGGTVLERSAARGIIQRLVDAAPGREEVVAFGIRGTQLRLLREREAHLIEGLARRLRRATAPGADAFAVFNATQDHLVEAATAHVERMVAESFAASVESCPDTDVRALLGRVCDLHLLSTIERHKAWYLEHDRLSPARAKALTALVNEICAELRPHALTLVDAFGIPDGLQTTEMSGTV</sequence>
<evidence type="ECO:0000313" key="10">
    <source>
        <dbReference type="EMBL" id="GAA1974337.1"/>
    </source>
</evidence>
<dbReference type="SUPFAM" id="SSF56645">
    <property type="entry name" value="Acyl-CoA dehydrogenase NM domain-like"/>
    <property type="match status" value="1"/>
</dbReference>
<evidence type="ECO:0000256" key="2">
    <source>
        <dbReference type="ARBA" id="ARBA00006288"/>
    </source>
</evidence>
<evidence type="ECO:0000256" key="5">
    <source>
        <dbReference type="ARBA" id="ARBA00023002"/>
    </source>
</evidence>
<feature type="domain" description="Acyl-CoA oxidase C-terminal" evidence="7">
    <location>
        <begin position="536"/>
        <end position="667"/>
    </location>
</feature>
<dbReference type="InterPro" id="IPR006091">
    <property type="entry name" value="Acyl-CoA_Oxase/DH_mid-dom"/>
</dbReference>
<dbReference type="PANTHER" id="PTHR10909:SF382">
    <property type="entry name" value="ACYL-COENZYME A OXIDASE"/>
    <property type="match status" value="1"/>
</dbReference>
<dbReference type="Pfam" id="PF02770">
    <property type="entry name" value="Acyl-CoA_dh_M"/>
    <property type="match status" value="1"/>
</dbReference>
<keyword evidence="3" id="KW-0285">Flavoprotein</keyword>
<dbReference type="InterPro" id="IPR012258">
    <property type="entry name" value="Acyl-CoA_oxidase"/>
</dbReference>
<protein>
    <submittedName>
        <fullName evidence="10">Acyl-CoA dehydrogenase</fullName>
    </submittedName>
</protein>
<evidence type="ECO:0000256" key="6">
    <source>
        <dbReference type="SAM" id="MobiDB-lite"/>
    </source>
</evidence>
<feature type="domain" description="Acyl-CoA oxidase C-alpha1" evidence="9">
    <location>
        <begin position="318"/>
        <end position="477"/>
    </location>
</feature>
<dbReference type="PANTHER" id="PTHR10909">
    <property type="entry name" value="ELECTRON TRANSPORT OXIDOREDUCTASE"/>
    <property type="match status" value="1"/>
</dbReference>
<dbReference type="Gene3D" id="1.20.140.10">
    <property type="entry name" value="Butyryl-CoA Dehydrogenase, subunit A, domain 3"/>
    <property type="match status" value="2"/>
</dbReference>
<keyword evidence="4" id="KW-0274">FAD</keyword>
<evidence type="ECO:0000313" key="11">
    <source>
        <dbReference type="Proteomes" id="UP001500013"/>
    </source>
</evidence>
<dbReference type="Proteomes" id="UP001500013">
    <property type="component" value="Unassembled WGS sequence"/>
</dbReference>
<dbReference type="SUPFAM" id="SSF47203">
    <property type="entry name" value="Acyl-CoA dehydrogenase C-terminal domain-like"/>
    <property type="match status" value="2"/>
</dbReference>
<dbReference type="Pfam" id="PF01756">
    <property type="entry name" value="ACOX"/>
    <property type="match status" value="1"/>
</dbReference>
<dbReference type="InterPro" id="IPR046373">
    <property type="entry name" value="Acyl-CoA_Oxase/DH_mid-dom_sf"/>
</dbReference>
<comment type="caution">
    <text evidence="10">The sequence shown here is derived from an EMBL/GenBank/DDBJ whole genome shotgun (WGS) entry which is preliminary data.</text>
</comment>
<evidence type="ECO:0000259" key="9">
    <source>
        <dbReference type="Pfam" id="PF22924"/>
    </source>
</evidence>
<name>A0ABP5D5Q3_9MICO</name>
<organism evidence="10 11">
    <name type="scientific">Terrabacter lapilli</name>
    <dbReference type="NCBI Taxonomy" id="436231"/>
    <lineage>
        <taxon>Bacteria</taxon>
        <taxon>Bacillati</taxon>
        <taxon>Actinomycetota</taxon>
        <taxon>Actinomycetes</taxon>
        <taxon>Micrococcales</taxon>
        <taxon>Intrasporangiaceae</taxon>
        <taxon>Terrabacter</taxon>
    </lineage>
</organism>
<dbReference type="PIRSF" id="PIRSF000168">
    <property type="entry name" value="Acyl-CoA_oxidase"/>
    <property type="match status" value="1"/>
</dbReference>
<dbReference type="InterPro" id="IPR002655">
    <property type="entry name" value="Acyl-CoA_oxidase_C"/>
</dbReference>
<reference evidence="11" key="1">
    <citation type="journal article" date="2019" name="Int. J. Syst. Evol. Microbiol.">
        <title>The Global Catalogue of Microorganisms (GCM) 10K type strain sequencing project: providing services to taxonomists for standard genome sequencing and annotation.</title>
        <authorList>
            <consortium name="The Broad Institute Genomics Platform"/>
            <consortium name="The Broad Institute Genome Sequencing Center for Infectious Disease"/>
            <person name="Wu L."/>
            <person name="Ma J."/>
        </authorList>
    </citation>
    <scope>NUCLEOTIDE SEQUENCE [LARGE SCALE GENOMIC DNA]</scope>
    <source>
        <strain evidence="11">JCM 15628</strain>
    </source>
</reference>
<dbReference type="EMBL" id="BAAAPU010000004">
    <property type="protein sequence ID" value="GAA1974337.1"/>
    <property type="molecule type" value="Genomic_DNA"/>
</dbReference>
<evidence type="ECO:0000256" key="1">
    <source>
        <dbReference type="ARBA" id="ARBA00001974"/>
    </source>
</evidence>
<dbReference type="RefSeq" id="WP_344059692.1">
    <property type="nucleotide sequence ID" value="NZ_BAAAPU010000004.1"/>
</dbReference>
<evidence type="ECO:0000256" key="4">
    <source>
        <dbReference type="ARBA" id="ARBA00022827"/>
    </source>
</evidence>
<comment type="similarity">
    <text evidence="2">Belongs to the acyl-CoA oxidase family.</text>
</comment>
<gene>
    <name evidence="10" type="ORF">GCM10009817_13160</name>
</gene>
<keyword evidence="11" id="KW-1185">Reference proteome</keyword>
<keyword evidence="5" id="KW-0560">Oxidoreductase</keyword>
<evidence type="ECO:0000256" key="3">
    <source>
        <dbReference type="ARBA" id="ARBA00022630"/>
    </source>
</evidence>
<proteinExistence type="inferred from homology"/>
<feature type="region of interest" description="Disordered" evidence="6">
    <location>
        <begin position="1"/>
        <end position="47"/>
    </location>
</feature>
<accession>A0ABP5D5Q3</accession>
<dbReference type="InterPro" id="IPR036250">
    <property type="entry name" value="AcylCo_DH-like_C"/>
</dbReference>